<dbReference type="SUPFAM" id="SSF50129">
    <property type="entry name" value="GroES-like"/>
    <property type="match status" value="1"/>
</dbReference>
<dbReference type="Pfam" id="PF13602">
    <property type="entry name" value="ADH_zinc_N_2"/>
    <property type="match status" value="1"/>
</dbReference>
<dbReference type="InterPro" id="IPR020843">
    <property type="entry name" value="ER"/>
</dbReference>
<organism evidence="3 4">
    <name type="scientific">Nocardioides islandensis</name>
    <dbReference type="NCBI Taxonomy" id="433663"/>
    <lineage>
        <taxon>Bacteria</taxon>
        <taxon>Bacillati</taxon>
        <taxon>Actinomycetota</taxon>
        <taxon>Actinomycetes</taxon>
        <taxon>Propionibacteriales</taxon>
        <taxon>Nocardioidaceae</taxon>
        <taxon>Nocardioides</taxon>
    </lineage>
</organism>
<evidence type="ECO:0000313" key="4">
    <source>
        <dbReference type="Proteomes" id="UP000640489"/>
    </source>
</evidence>
<dbReference type="SUPFAM" id="SSF51735">
    <property type="entry name" value="NAD(P)-binding Rossmann-fold domains"/>
    <property type="match status" value="1"/>
</dbReference>
<sequence>MTRVVVPRDFGSPDVLELRDVPTPEPGPGEVRVGVRAISVNPVDWYHYDGVHSDDPEDLLTFGYEVAGVVEALGADVSGWTVGDEVVATEVPGNGYADQVLVPASALLAKPARVSWAAAASVPVAGGTAYHALEVVGVAAGDTVLVHGAAGGVGVLAVQLAARRGARVLATASPGNHDFLRSLGAEPVAYGDGLLDRVRALAPDGVDAALDLVGTQEALDTSLALVADRDRVVTIAAFAVATQLGIKLIGGGPDADPGTEIRPVGQREVLRLLDDGVIDIPVGRTYGLDEVADAHRASIGRHVRGKLVVVP</sequence>
<keyword evidence="4" id="KW-1185">Reference proteome</keyword>
<dbReference type="GO" id="GO:0016491">
    <property type="term" value="F:oxidoreductase activity"/>
    <property type="evidence" value="ECO:0007669"/>
    <property type="project" value="InterPro"/>
</dbReference>
<dbReference type="Gene3D" id="3.40.50.720">
    <property type="entry name" value="NAD(P)-binding Rossmann-like Domain"/>
    <property type="match status" value="1"/>
</dbReference>
<accession>A0A930VCI6</accession>
<keyword evidence="1" id="KW-0521">NADP</keyword>
<dbReference type="InterPro" id="IPR051603">
    <property type="entry name" value="Zinc-ADH_QOR/CCCR"/>
</dbReference>
<reference evidence="3" key="1">
    <citation type="submission" date="2020-11" db="EMBL/GenBank/DDBJ databases">
        <title>Nocardioides sp. nov., isolated from Soil of Cynanchum wilfordii Hemsley rhizosphere.</title>
        <authorList>
            <person name="Lee J.-S."/>
            <person name="Suh M.K."/>
            <person name="Kim J.-S."/>
        </authorList>
    </citation>
    <scope>NUCLEOTIDE SEQUENCE</scope>
    <source>
        <strain evidence="3">KCTC 19275</strain>
    </source>
</reference>
<dbReference type="InterPro" id="IPR011032">
    <property type="entry name" value="GroES-like_sf"/>
</dbReference>
<dbReference type="RefSeq" id="WP_194705208.1">
    <property type="nucleotide sequence ID" value="NZ_JADKPN010000001.1"/>
</dbReference>
<evidence type="ECO:0000256" key="1">
    <source>
        <dbReference type="ARBA" id="ARBA00022857"/>
    </source>
</evidence>
<dbReference type="AlphaFoldDB" id="A0A930VCI6"/>
<feature type="domain" description="Enoyl reductase (ER)" evidence="2">
    <location>
        <begin position="11"/>
        <end position="309"/>
    </location>
</feature>
<dbReference type="InterPro" id="IPR036291">
    <property type="entry name" value="NAD(P)-bd_dom_sf"/>
</dbReference>
<dbReference type="InterPro" id="IPR013154">
    <property type="entry name" value="ADH-like_N"/>
</dbReference>
<comment type="caution">
    <text evidence="3">The sequence shown here is derived from an EMBL/GenBank/DDBJ whole genome shotgun (WGS) entry which is preliminary data.</text>
</comment>
<protein>
    <submittedName>
        <fullName evidence="3">NADP-dependent oxidoreductase</fullName>
    </submittedName>
</protein>
<gene>
    <name evidence="3" type="ORF">ISU07_02840</name>
</gene>
<dbReference type="Gene3D" id="3.90.180.10">
    <property type="entry name" value="Medium-chain alcohol dehydrogenases, catalytic domain"/>
    <property type="match status" value="1"/>
</dbReference>
<dbReference type="PANTHER" id="PTHR44154">
    <property type="entry name" value="QUINONE OXIDOREDUCTASE"/>
    <property type="match status" value="1"/>
</dbReference>
<proteinExistence type="predicted"/>
<dbReference type="Proteomes" id="UP000640489">
    <property type="component" value="Unassembled WGS sequence"/>
</dbReference>
<dbReference type="CDD" id="cd05289">
    <property type="entry name" value="MDR_like_2"/>
    <property type="match status" value="1"/>
</dbReference>
<evidence type="ECO:0000313" key="3">
    <source>
        <dbReference type="EMBL" id="MBF4762051.1"/>
    </source>
</evidence>
<evidence type="ECO:0000259" key="2">
    <source>
        <dbReference type="SMART" id="SM00829"/>
    </source>
</evidence>
<dbReference type="PANTHER" id="PTHR44154:SF1">
    <property type="entry name" value="QUINONE OXIDOREDUCTASE"/>
    <property type="match status" value="1"/>
</dbReference>
<dbReference type="SMART" id="SM00829">
    <property type="entry name" value="PKS_ER"/>
    <property type="match status" value="1"/>
</dbReference>
<dbReference type="EMBL" id="JADKPN010000001">
    <property type="protein sequence ID" value="MBF4762051.1"/>
    <property type="molecule type" value="Genomic_DNA"/>
</dbReference>
<name>A0A930VCI6_9ACTN</name>
<dbReference type="Pfam" id="PF08240">
    <property type="entry name" value="ADH_N"/>
    <property type="match status" value="1"/>
</dbReference>